<evidence type="ECO:0000256" key="4">
    <source>
        <dbReference type="ARBA" id="ARBA00022984"/>
    </source>
</evidence>
<dbReference type="AlphaFoldDB" id="A0A6B0YQH0"/>
<evidence type="ECO:0000256" key="3">
    <source>
        <dbReference type="ARBA" id="ARBA00022960"/>
    </source>
</evidence>
<sequence length="744" mass="84334">MTGGAVTDQAADWNEFVINHSAGHLLQTSEWAALKCRSGWWAKRVLLPGSTAGGGAQAGAMILFRRIVGQVLAYVPRGPLVDWSDSALTEAVVARMCDVARQEGAFALKIEPDLLDTAANRQRLSAAGFHPSLQTIQPRSTVFVDLQPDEDTILARMKSKWRYNIRLAARKGVSVRKLEAHELPLFQQLMEETGERDGFPVHNAAYYRDAYELLASRWGAFLLASHEGDPLASIAVFACGSTACYLWGASNNRRRNLMPNHALQWEAMRWARERGCARYDFWGIPDEIGAIATGLWQEGRNAVSAEETPVDLNALPAGDLWGVFRFKQGFGGAVERTVGAWDLPLRRSVYGLYQGALLAKDRATTNRYGANGEGERRQTSSAAIEVAMEPVLTAAAWDELLAQLPPDRSHVLQSWSWGLVKAGSGWRVERWRVQRGGRPLGAFQLLWRQPTAALPLRVAYVPKGPLLDWSDDEATALVLTQIEELCRRRGCLQVKIDPDVGENHAEWVRLKQLLLQRNWRFSPEQIQFKNTGFTDINRAEEELLNSFKSKWRYNIRLAERRGVTVRCGDVKDMPGFYRLYKETSDRDGFLIRPFSYYNSLWRTFLKMQQDEGTRTGGALLLAEHPDESQPIAGLFLLRYGRQTLYFNGASSARRRRDMPNYLLQWRALQWARAQGCTVYDWWGAPTNPDEPSDPLQGVWRFKEGFAARMAVHMGAWDWSPSPLLWHSYHWGKSQMLEVMSKRRY</sequence>
<comment type="similarity">
    <text evidence="1">Belongs to the FemABX family.</text>
</comment>
<dbReference type="EMBL" id="VXRG01000067">
    <property type="protein sequence ID" value="MXY93354.1"/>
    <property type="molecule type" value="Genomic_DNA"/>
</dbReference>
<evidence type="ECO:0000259" key="7">
    <source>
        <dbReference type="PROSITE" id="PS51186"/>
    </source>
</evidence>
<keyword evidence="3" id="KW-0133">Cell shape</keyword>
<dbReference type="InterPro" id="IPR016181">
    <property type="entry name" value="Acyl_CoA_acyltransferase"/>
</dbReference>
<dbReference type="PROSITE" id="PS51186">
    <property type="entry name" value="GNAT"/>
    <property type="match status" value="1"/>
</dbReference>
<dbReference type="PANTHER" id="PTHR36174:SF1">
    <property type="entry name" value="LIPID II:GLYCINE GLYCYLTRANSFERASE"/>
    <property type="match status" value="1"/>
</dbReference>
<keyword evidence="6" id="KW-0961">Cell wall biogenesis/degradation</keyword>
<proteinExistence type="inferred from homology"/>
<evidence type="ECO:0000256" key="2">
    <source>
        <dbReference type="ARBA" id="ARBA00022679"/>
    </source>
</evidence>
<dbReference type="InterPro" id="IPR050644">
    <property type="entry name" value="PG_Glycine_Bridge_Synth"/>
</dbReference>
<keyword evidence="4" id="KW-0573">Peptidoglycan synthesis</keyword>
<comment type="caution">
    <text evidence="8">The sequence shown here is derived from an EMBL/GenBank/DDBJ whole genome shotgun (WGS) entry which is preliminary data.</text>
</comment>
<name>A0A6B0YQH0_9CHLR</name>
<protein>
    <submittedName>
        <fullName evidence="8">Peptidoglycan bridge formation glycyltransferase FemA/FemB family protein</fullName>
    </submittedName>
</protein>
<dbReference type="InterPro" id="IPR003447">
    <property type="entry name" value="FEMABX"/>
</dbReference>
<evidence type="ECO:0000256" key="1">
    <source>
        <dbReference type="ARBA" id="ARBA00009943"/>
    </source>
</evidence>
<dbReference type="PROSITE" id="PS51191">
    <property type="entry name" value="FEMABX"/>
    <property type="match status" value="2"/>
</dbReference>
<dbReference type="Pfam" id="PF02388">
    <property type="entry name" value="FemAB"/>
    <property type="match status" value="6"/>
</dbReference>
<feature type="domain" description="N-acetyltransferase" evidence="7">
    <location>
        <begin position="173"/>
        <end position="350"/>
    </location>
</feature>
<gene>
    <name evidence="8" type="ORF">F4Y42_07900</name>
</gene>
<keyword evidence="2 8" id="KW-0808">Transferase</keyword>
<keyword evidence="5" id="KW-0012">Acyltransferase</keyword>
<evidence type="ECO:0000313" key="8">
    <source>
        <dbReference type="EMBL" id="MXY93354.1"/>
    </source>
</evidence>
<accession>A0A6B0YQH0</accession>
<evidence type="ECO:0000256" key="5">
    <source>
        <dbReference type="ARBA" id="ARBA00023315"/>
    </source>
</evidence>
<dbReference type="InterPro" id="IPR000182">
    <property type="entry name" value="GNAT_dom"/>
</dbReference>
<organism evidence="8">
    <name type="scientific">Caldilineaceae bacterium SB0664_bin_27</name>
    <dbReference type="NCBI Taxonomy" id="2605260"/>
    <lineage>
        <taxon>Bacteria</taxon>
        <taxon>Bacillati</taxon>
        <taxon>Chloroflexota</taxon>
        <taxon>Caldilineae</taxon>
        <taxon>Caldilineales</taxon>
        <taxon>Caldilineaceae</taxon>
    </lineage>
</organism>
<evidence type="ECO:0000256" key="6">
    <source>
        <dbReference type="ARBA" id="ARBA00023316"/>
    </source>
</evidence>
<dbReference type="SUPFAM" id="SSF55729">
    <property type="entry name" value="Acyl-CoA N-acyltransferases (Nat)"/>
    <property type="match status" value="4"/>
</dbReference>
<dbReference type="PANTHER" id="PTHR36174">
    <property type="entry name" value="LIPID II:GLYCINE GLYCYLTRANSFERASE"/>
    <property type="match status" value="1"/>
</dbReference>
<dbReference type="GO" id="GO:0016747">
    <property type="term" value="F:acyltransferase activity, transferring groups other than amino-acyl groups"/>
    <property type="evidence" value="ECO:0007669"/>
    <property type="project" value="InterPro"/>
</dbReference>
<dbReference type="GO" id="GO:0071555">
    <property type="term" value="P:cell wall organization"/>
    <property type="evidence" value="ECO:0007669"/>
    <property type="project" value="UniProtKB-KW"/>
</dbReference>
<dbReference type="GO" id="GO:0008360">
    <property type="term" value="P:regulation of cell shape"/>
    <property type="evidence" value="ECO:0007669"/>
    <property type="project" value="UniProtKB-KW"/>
</dbReference>
<dbReference type="Gene3D" id="3.40.630.30">
    <property type="match status" value="4"/>
</dbReference>
<dbReference type="GO" id="GO:0016755">
    <property type="term" value="F:aminoacyltransferase activity"/>
    <property type="evidence" value="ECO:0007669"/>
    <property type="project" value="InterPro"/>
</dbReference>
<reference evidence="8" key="1">
    <citation type="submission" date="2019-09" db="EMBL/GenBank/DDBJ databases">
        <title>Characterisation of the sponge microbiome using genome-centric metagenomics.</title>
        <authorList>
            <person name="Engelberts J.P."/>
            <person name="Robbins S.J."/>
            <person name="De Goeij J.M."/>
            <person name="Aranda M."/>
            <person name="Bell S.C."/>
            <person name="Webster N.S."/>
        </authorList>
    </citation>
    <scope>NUCLEOTIDE SEQUENCE</scope>
    <source>
        <strain evidence="8">SB0664_bin_27</strain>
    </source>
</reference>
<dbReference type="GO" id="GO:0009252">
    <property type="term" value="P:peptidoglycan biosynthetic process"/>
    <property type="evidence" value="ECO:0007669"/>
    <property type="project" value="UniProtKB-KW"/>
</dbReference>